<dbReference type="NCBIfam" id="TIGR00154">
    <property type="entry name" value="ispE"/>
    <property type="match status" value="1"/>
</dbReference>
<dbReference type="EC" id="2.7.1.148" evidence="2 9"/>
<comment type="similarity">
    <text evidence="1 9">Belongs to the GHMP kinase family. IspE subfamily.</text>
</comment>
<dbReference type="PANTHER" id="PTHR43527:SF2">
    <property type="entry name" value="4-DIPHOSPHOCYTIDYL-2-C-METHYL-D-ERYTHRITOL KINASE, CHLOROPLASTIC"/>
    <property type="match status" value="1"/>
</dbReference>
<name>A0A9D1ALJ7_9FIRM</name>
<dbReference type="Gene3D" id="3.30.230.10">
    <property type="match status" value="1"/>
</dbReference>
<evidence type="ECO:0000259" key="11">
    <source>
        <dbReference type="Pfam" id="PF08544"/>
    </source>
</evidence>
<evidence type="ECO:0000256" key="3">
    <source>
        <dbReference type="ARBA" id="ARBA00017473"/>
    </source>
</evidence>
<dbReference type="SUPFAM" id="SSF54211">
    <property type="entry name" value="Ribosomal protein S5 domain 2-like"/>
    <property type="match status" value="1"/>
</dbReference>
<reference evidence="12" key="2">
    <citation type="journal article" date="2021" name="PeerJ">
        <title>Extensive microbial diversity within the chicken gut microbiome revealed by metagenomics and culture.</title>
        <authorList>
            <person name="Gilroy R."/>
            <person name="Ravi A."/>
            <person name="Getino M."/>
            <person name="Pursley I."/>
            <person name="Horton D.L."/>
            <person name="Alikhan N.F."/>
            <person name="Baker D."/>
            <person name="Gharbi K."/>
            <person name="Hall N."/>
            <person name="Watson M."/>
            <person name="Adriaenssens E.M."/>
            <person name="Foster-Nyarko E."/>
            <person name="Jarju S."/>
            <person name="Secka A."/>
            <person name="Antonio M."/>
            <person name="Oren A."/>
            <person name="Chaudhuri R.R."/>
            <person name="La Ragione R."/>
            <person name="Hildebrand F."/>
            <person name="Pallen M.J."/>
        </authorList>
    </citation>
    <scope>NUCLEOTIDE SEQUENCE</scope>
    <source>
        <strain evidence="12">ChiSxjej1B13-7958</strain>
    </source>
</reference>
<evidence type="ECO:0000256" key="6">
    <source>
        <dbReference type="ARBA" id="ARBA00022777"/>
    </source>
</evidence>
<evidence type="ECO:0000256" key="4">
    <source>
        <dbReference type="ARBA" id="ARBA00022679"/>
    </source>
</evidence>
<dbReference type="InterPro" id="IPR036554">
    <property type="entry name" value="GHMP_kinase_C_sf"/>
</dbReference>
<dbReference type="PIRSF" id="PIRSF010376">
    <property type="entry name" value="IspE"/>
    <property type="match status" value="1"/>
</dbReference>
<gene>
    <name evidence="9 12" type="primary">ispE</name>
    <name evidence="12" type="ORF">IAB89_02910</name>
</gene>
<keyword evidence="6 9" id="KW-0418">Kinase</keyword>
<dbReference type="AlphaFoldDB" id="A0A9D1ALJ7"/>
<evidence type="ECO:0000256" key="8">
    <source>
        <dbReference type="ARBA" id="ARBA00032554"/>
    </source>
</evidence>
<comment type="caution">
    <text evidence="12">The sequence shown here is derived from an EMBL/GenBank/DDBJ whole genome shotgun (WGS) entry which is preliminary data.</text>
</comment>
<protein>
    <recommendedName>
        <fullName evidence="3 9">4-diphosphocytidyl-2-C-methyl-D-erythritol kinase</fullName>
        <shortName evidence="9">CMK</shortName>
        <ecNumber evidence="2 9">2.7.1.148</ecNumber>
    </recommendedName>
    <alternativeName>
        <fullName evidence="8 9">4-(cytidine-5'-diphospho)-2-C-methyl-D-erythritol kinase</fullName>
    </alternativeName>
</protein>
<dbReference type="InterPro" id="IPR020568">
    <property type="entry name" value="Ribosomal_Su5_D2-typ_SF"/>
</dbReference>
<evidence type="ECO:0000259" key="10">
    <source>
        <dbReference type="Pfam" id="PF00288"/>
    </source>
</evidence>
<keyword evidence="4 9" id="KW-0808">Transferase</keyword>
<dbReference type="Pfam" id="PF00288">
    <property type="entry name" value="GHMP_kinases_N"/>
    <property type="match status" value="1"/>
</dbReference>
<dbReference type="EMBL" id="DVGZ01000029">
    <property type="protein sequence ID" value="HIR46599.1"/>
    <property type="molecule type" value="Genomic_DNA"/>
</dbReference>
<feature type="active site" evidence="9">
    <location>
        <position position="8"/>
    </location>
</feature>
<accession>A0A9D1ALJ7</accession>
<evidence type="ECO:0000256" key="9">
    <source>
        <dbReference type="HAMAP-Rule" id="MF_00061"/>
    </source>
</evidence>
<dbReference type="InterPro" id="IPR013750">
    <property type="entry name" value="GHMP_kinase_C_dom"/>
</dbReference>
<reference evidence="12" key="1">
    <citation type="submission" date="2020-10" db="EMBL/GenBank/DDBJ databases">
        <authorList>
            <person name="Gilroy R."/>
        </authorList>
    </citation>
    <scope>NUCLEOTIDE SEQUENCE</scope>
    <source>
        <strain evidence="12">ChiSxjej1B13-7958</strain>
    </source>
</reference>
<dbReference type="GO" id="GO:0016114">
    <property type="term" value="P:terpenoid biosynthetic process"/>
    <property type="evidence" value="ECO:0007669"/>
    <property type="project" value="UniProtKB-UniRule"/>
</dbReference>
<comment type="pathway">
    <text evidence="9">Isoprenoid biosynthesis; isopentenyl diphosphate biosynthesis via DXP pathway; isopentenyl diphosphate from 1-deoxy-D-xylulose 5-phosphate: step 3/6.</text>
</comment>
<dbReference type="InterPro" id="IPR006204">
    <property type="entry name" value="GHMP_kinase_N_dom"/>
</dbReference>
<evidence type="ECO:0000256" key="1">
    <source>
        <dbReference type="ARBA" id="ARBA00009684"/>
    </source>
</evidence>
<organism evidence="12 13">
    <name type="scientific">Candidatus Caccousia avicola</name>
    <dbReference type="NCBI Taxonomy" id="2840721"/>
    <lineage>
        <taxon>Bacteria</taxon>
        <taxon>Bacillati</taxon>
        <taxon>Bacillota</taxon>
        <taxon>Clostridia</taxon>
        <taxon>Eubacteriales</taxon>
        <taxon>Oscillospiraceae</taxon>
        <taxon>Oscillospiraceae incertae sedis</taxon>
        <taxon>Candidatus Caccousia</taxon>
    </lineage>
</organism>
<evidence type="ECO:0000256" key="2">
    <source>
        <dbReference type="ARBA" id="ARBA00012052"/>
    </source>
</evidence>
<dbReference type="GO" id="GO:0050515">
    <property type="term" value="F:4-(cytidine 5'-diphospho)-2-C-methyl-D-erythritol kinase activity"/>
    <property type="evidence" value="ECO:0007669"/>
    <property type="project" value="UniProtKB-UniRule"/>
</dbReference>
<evidence type="ECO:0000256" key="7">
    <source>
        <dbReference type="ARBA" id="ARBA00022840"/>
    </source>
</evidence>
<feature type="domain" description="GHMP kinase C-terminal" evidence="11">
    <location>
        <begin position="198"/>
        <end position="272"/>
    </location>
</feature>
<evidence type="ECO:0000256" key="5">
    <source>
        <dbReference type="ARBA" id="ARBA00022741"/>
    </source>
</evidence>
<feature type="active site" evidence="9">
    <location>
        <position position="135"/>
    </location>
</feature>
<evidence type="ECO:0000313" key="13">
    <source>
        <dbReference type="Proteomes" id="UP000824242"/>
    </source>
</evidence>
<dbReference type="PANTHER" id="PTHR43527">
    <property type="entry name" value="4-DIPHOSPHOCYTIDYL-2-C-METHYL-D-ERYTHRITOL KINASE, CHLOROPLASTIC"/>
    <property type="match status" value="1"/>
</dbReference>
<dbReference type="SUPFAM" id="SSF55060">
    <property type="entry name" value="GHMP Kinase, C-terminal domain"/>
    <property type="match status" value="1"/>
</dbReference>
<feature type="binding site" evidence="9">
    <location>
        <begin position="93"/>
        <end position="103"/>
    </location>
    <ligand>
        <name>ATP</name>
        <dbReference type="ChEBI" id="CHEBI:30616"/>
    </ligand>
</feature>
<dbReference type="Gene3D" id="3.30.70.890">
    <property type="entry name" value="GHMP kinase, C-terminal domain"/>
    <property type="match status" value="1"/>
</dbReference>
<sequence length="280" mass="29201">MKLQAHAKINLSLDILGRREDGYHDLSMVMLSVSLCDELTLTLTPPGVSFACSDPSVPDGESNTACRAASLFLHHTGLAERTGVRITLDKRIPSQAGLGGGSADAAAVLHGLNELTGAALPKEELLSLGLRVGADVPFCLEGGIRLVGGVGEILSPAPPMIPCFLVISKPPVGVSTPDAFRRADARTDGGHDYTGAVLRALETGDLASLGAAIGNDFEDVTRLPEVERIKSLLLETGAAGARMTGSGSAVFGLFADEGAARRCADQLKHEYPQTFFCVPV</sequence>
<comment type="catalytic activity">
    <reaction evidence="9">
        <text>4-CDP-2-C-methyl-D-erythritol + ATP = 4-CDP-2-C-methyl-D-erythritol 2-phosphate + ADP + H(+)</text>
        <dbReference type="Rhea" id="RHEA:18437"/>
        <dbReference type="ChEBI" id="CHEBI:15378"/>
        <dbReference type="ChEBI" id="CHEBI:30616"/>
        <dbReference type="ChEBI" id="CHEBI:57823"/>
        <dbReference type="ChEBI" id="CHEBI:57919"/>
        <dbReference type="ChEBI" id="CHEBI:456216"/>
        <dbReference type="EC" id="2.7.1.148"/>
    </reaction>
</comment>
<keyword evidence="7 9" id="KW-0067">ATP-binding</keyword>
<dbReference type="HAMAP" id="MF_00061">
    <property type="entry name" value="IspE"/>
    <property type="match status" value="1"/>
</dbReference>
<evidence type="ECO:0000313" key="12">
    <source>
        <dbReference type="EMBL" id="HIR46599.1"/>
    </source>
</evidence>
<dbReference type="GO" id="GO:0005524">
    <property type="term" value="F:ATP binding"/>
    <property type="evidence" value="ECO:0007669"/>
    <property type="project" value="UniProtKB-UniRule"/>
</dbReference>
<dbReference type="InterPro" id="IPR004424">
    <property type="entry name" value="IspE"/>
</dbReference>
<keyword evidence="5 9" id="KW-0547">Nucleotide-binding</keyword>
<feature type="domain" description="GHMP kinase N-terminal" evidence="10">
    <location>
        <begin position="63"/>
        <end position="143"/>
    </location>
</feature>
<dbReference type="Proteomes" id="UP000824242">
    <property type="component" value="Unassembled WGS sequence"/>
</dbReference>
<proteinExistence type="inferred from homology"/>
<comment type="function">
    <text evidence="9">Catalyzes the phosphorylation of the position 2 hydroxy group of 4-diphosphocytidyl-2C-methyl-D-erythritol.</text>
</comment>
<keyword evidence="9" id="KW-0414">Isoprene biosynthesis</keyword>
<dbReference type="GO" id="GO:0019288">
    <property type="term" value="P:isopentenyl diphosphate biosynthetic process, methylerythritol 4-phosphate pathway"/>
    <property type="evidence" value="ECO:0007669"/>
    <property type="project" value="UniProtKB-UniRule"/>
</dbReference>
<dbReference type="InterPro" id="IPR014721">
    <property type="entry name" value="Ribsml_uS5_D2-typ_fold_subgr"/>
</dbReference>
<dbReference type="Pfam" id="PF08544">
    <property type="entry name" value="GHMP_kinases_C"/>
    <property type="match status" value="1"/>
</dbReference>